<accession>A0A7R9FZ69</accession>
<evidence type="ECO:0000259" key="3">
    <source>
        <dbReference type="PROSITE" id="PS50137"/>
    </source>
</evidence>
<dbReference type="Gene3D" id="3.30.160.20">
    <property type="match status" value="1"/>
</dbReference>
<dbReference type="GO" id="GO:0048024">
    <property type="term" value="P:regulation of mRNA splicing, via spliceosome"/>
    <property type="evidence" value="ECO:0007669"/>
    <property type="project" value="TreeGrafter"/>
</dbReference>
<dbReference type="PROSITE" id="PS50174">
    <property type="entry name" value="G_PATCH"/>
    <property type="match status" value="1"/>
</dbReference>
<gene>
    <name evidence="5" type="ORF">TSIB3V08_LOCUS5017</name>
</gene>
<dbReference type="PROSITE" id="PS50137">
    <property type="entry name" value="DS_RBD"/>
    <property type="match status" value="1"/>
</dbReference>
<dbReference type="InterPro" id="IPR000467">
    <property type="entry name" value="G_patch_dom"/>
</dbReference>
<keyword evidence="1" id="KW-0694">RNA-binding</keyword>
<name>A0A7R9FZ69_TIMSH</name>
<dbReference type="PANTHER" id="PTHR46528:SF1">
    <property type="entry name" value="PROTEIN SON"/>
    <property type="match status" value="1"/>
</dbReference>
<evidence type="ECO:0008006" key="6">
    <source>
        <dbReference type="Google" id="ProtNLM"/>
    </source>
</evidence>
<dbReference type="SUPFAM" id="SSF54768">
    <property type="entry name" value="dsRNA-binding domain-like"/>
    <property type="match status" value="1"/>
</dbReference>
<evidence type="ECO:0000256" key="2">
    <source>
        <dbReference type="SAM" id="MobiDB-lite"/>
    </source>
</evidence>
<evidence type="ECO:0000259" key="4">
    <source>
        <dbReference type="PROSITE" id="PS50174"/>
    </source>
</evidence>
<dbReference type="Pfam" id="PF01585">
    <property type="entry name" value="G-patch"/>
    <property type="match status" value="1"/>
</dbReference>
<dbReference type="SMART" id="SM00443">
    <property type="entry name" value="G_patch"/>
    <property type="match status" value="1"/>
</dbReference>
<feature type="region of interest" description="Disordered" evidence="2">
    <location>
        <begin position="42"/>
        <end position="62"/>
    </location>
</feature>
<dbReference type="PANTHER" id="PTHR46528">
    <property type="entry name" value="PROTEIN SON"/>
    <property type="match status" value="1"/>
</dbReference>
<protein>
    <recommendedName>
        <fullName evidence="6">Protein SON</fullName>
    </recommendedName>
</protein>
<dbReference type="InterPro" id="IPR014720">
    <property type="entry name" value="dsRBD_dom"/>
</dbReference>
<feature type="domain" description="G-patch" evidence="4">
    <location>
        <begin position="185"/>
        <end position="231"/>
    </location>
</feature>
<feature type="domain" description="DRBM" evidence="3">
    <location>
        <begin position="253"/>
        <end position="321"/>
    </location>
</feature>
<evidence type="ECO:0000313" key="5">
    <source>
        <dbReference type="EMBL" id="CAD7260858.1"/>
    </source>
</evidence>
<sequence length="324" mass="35545">MASARKQVVPTEQPSYNAVQLPVKTLQEKTAEQSKHLRIQFPVSSGQQHRKTENEWVPVSPKKDSTCKALVPLKGAPSLPAQASSPPIETSVFPVAENNENLDIGSIVSQRLTAMRKLQENPHDVQALNEMYKAQKSMQNWAESKQQPGMFTGTTGVKVLSAAELSSGFQAWAKKDQLKDATPVNGGMGMTLLQKMGWRPGEGLGKNKEGSLIPLQLEVKMDKKGLVSQEELHPRPVMPVPVATMSKNLAGKHPVSLLVELCSKRHWTAPHFDLCFEFILFVLHNVQVRVNGVEYKPSVASPNKKQAKAEAATISLRTLGVLPP</sequence>
<organism evidence="5">
    <name type="scientific">Timema shepardi</name>
    <name type="common">Walking stick</name>
    <dbReference type="NCBI Taxonomy" id="629360"/>
    <lineage>
        <taxon>Eukaryota</taxon>
        <taxon>Metazoa</taxon>
        <taxon>Ecdysozoa</taxon>
        <taxon>Arthropoda</taxon>
        <taxon>Hexapoda</taxon>
        <taxon>Insecta</taxon>
        <taxon>Pterygota</taxon>
        <taxon>Neoptera</taxon>
        <taxon>Polyneoptera</taxon>
        <taxon>Phasmatodea</taxon>
        <taxon>Timematodea</taxon>
        <taxon>Timematoidea</taxon>
        <taxon>Timematidae</taxon>
        <taxon>Timema</taxon>
    </lineage>
</organism>
<proteinExistence type="predicted"/>
<dbReference type="EMBL" id="OC001883">
    <property type="protein sequence ID" value="CAD7260858.1"/>
    <property type="molecule type" value="Genomic_DNA"/>
</dbReference>
<reference evidence="5" key="1">
    <citation type="submission" date="2020-11" db="EMBL/GenBank/DDBJ databases">
        <authorList>
            <person name="Tran Van P."/>
        </authorList>
    </citation>
    <scope>NUCLEOTIDE SEQUENCE</scope>
</reference>
<dbReference type="SMART" id="SM00358">
    <property type="entry name" value="DSRM"/>
    <property type="match status" value="1"/>
</dbReference>
<evidence type="ECO:0000256" key="1">
    <source>
        <dbReference type="PROSITE-ProRule" id="PRU00266"/>
    </source>
</evidence>
<dbReference type="InterPro" id="IPR032922">
    <property type="entry name" value="SON"/>
</dbReference>
<dbReference type="GO" id="GO:0003723">
    <property type="term" value="F:RNA binding"/>
    <property type="evidence" value="ECO:0007669"/>
    <property type="project" value="UniProtKB-UniRule"/>
</dbReference>
<dbReference type="GO" id="GO:0051726">
    <property type="term" value="P:regulation of cell cycle"/>
    <property type="evidence" value="ECO:0007669"/>
    <property type="project" value="InterPro"/>
</dbReference>
<dbReference type="AlphaFoldDB" id="A0A7R9FZ69"/>